<evidence type="ECO:0000256" key="1">
    <source>
        <dbReference type="SAM" id="MobiDB-lite"/>
    </source>
</evidence>
<evidence type="ECO:0000313" key="2">
    <source>
        <dbReference type="EMBL" id="CAF4447883.1"/>
    </source>
</evidence>
<dbReference type="EMBL" id="CAJOBJ010157868">
    <property type="protein sequence ID" value="CAF4833554.1"/>
    <property type="molecule type" value="Genomic_DNA"/>
</dbReference>
<dbReference type="AlphaFoldDB" id="A0A8S2WEZ9"/>
<dbReference type="EMBL" id="CAJOBJ010115876">
    <property type="protein sequence ID" value="CAF4653269.1"/>
    <property type="molecule type" value="Genomic_DNA"/>
</dbReference>
<comment type="caution">
    <text evidence="2">The sequence shown here is derived from an EMBL/GenBank/DDBJ whole genome shotgun (WGS) entry which is preliminary data.</text>
</comment>
<evidence type="ECO:0000313" key="4">
    <source>
        <dbReference type="EMBL" id="CAF4554248.1"/>
    </source>
</evidence>
<organism evidence="2 8">
    <name type="scientific">Rotaria magnacalcarata</name>
    <dbReference type="NCBI Taxonomy" id="392030"/>
    <lineage>
        <taxon>Eukaryota</taxon>
        <taxon>Metazoa</taxon>
        <taxon>Spiralia</taxon>
        <taxon>Gnathifera</taxon>
        <taxon>Rotifera</taxon>
        <taxon>Eurotatoria</taxon>
        <taxon>Bdelloidea</taxon>
        <taxon>Philodinida</taxon>
        <taxon>Philodinidae</taxon>
        <taxon>Rotaria</taxon>
    </lineage>
</organism>
<evidence type="ECO:0000313" key="8">
    <source>
        <dbReference type="Proteomes" id="UP000676336"/>
    </source>
</evidence>
<dbReference type="EMBL" id="CAJOBH010088758">
    <property type="protein sequence ID" value="CAF4554248.1"/>
    <property type="molecule type" value="Genomic_DNA"/>
</dbReference>
<dbReference type="EMBL" id="CAJOBI010068681">
    <property type="protein sequence ID" value="CAF4447883.1"/>
    <property type="molecule type" value="Genomic_DNA"/>
</dbReference>
<accession>A0A8S2WEZ9</accession>
<feature type="non-terminal residue" evidence="2">
    <location>
        <position position="60"/>
    </location>
</feature>
<dbReference type="Proteomes" id="UP000681720">
    <property type="component" value="Unassembled WGS sequence"/>
</dbReference>
<reference evidence="2" key="1">
    <citation type="submission" date="2021-02" db="EMBL/GenBank/DDBJ databases">
        <authorList>
            <person name="Nowell W R."/>
        </authorList>
    </citation>
    <scope>NUCLEOTIDE SEQUENCE</scope>
</reference>
<dbReference type="EMBL" id="CAJOBH010129356">
    <property type="protein sequence ID" value="CAF4749674.1"/>
    <property type="molecule type" value="Genomic_DNA"/>
</dbReference>
<evidence type="ECO:0000313" key="5">
    <source>
        <dbReference type="EMBL" id="CAF4653269.1"/>
    </source>
</evidence>
<name>A0A8S2WEZ9_9BILA</name>
<dbReference type="Proteomes" id="UP000681967">
    <property type="component" value="Unassembled WGS sequence"/>
</dbReference>
<sequence>MKVIQTAATTLTSTVTSVPSLTPSPTKKPYTLYKVPHTNHMTPPLSSRHKKQTKKESTNI</sequence>
<feature type="region of interest" description="Disordered" evidence="1">
    <location>
        <begin position="16"/>
        <end position="60"/>
    </location>
</feature>
<feature type="compositionally biased region" description="Low complexity" evidence="1">
    <location>
        <begin position="16"/>
        <end position="34"/>
    </location>
</feature>
<protein>
    <submittedName>
        <fullName evidence="2">Uncharacterized protein</fullName>
    </submittedName>
</protein>
<evidence type="ECO:0000313" key="7">
    <source>
        <dbReference type="EMBL" id="CAF4833554.1"/>
    </source>
</evidence>
<dbReference type="Proteomes" id="UP000676336">
    <property type="component" value="Unassembled WGS sequence"/>
</dbReference>
<evidence type="ECO:0000313" key="3">
    <source>
        <dbReference type="EMBL" id="CAF4447937.1"/>
    </source>
</evidence>
<dbReference type="EMBL" id="CAJOBI010068690">
    <property type="protein sequence ID" value="CAF4447937.1"/>
    <property type="molecule type" value="Genomic_DNA"/>
</dbReference>
<gene>
    <name evidence="4" type="ORF">BYL167_LOCUS38247</name>
    <name evidence="6" type="ORF">BYL167_LOCUS46047</name>
    <name evidence="5" type="ORF">GIL414_LOCUS41158</name>
    <name evidence="7" type="ORF">GIL414_LOCUS48580</name>
    <name evidence="2" type="ORF">SMN809_LOCUS32572</name>
    <name evidence="3" type="ORF">SMN809_LOCUS32575</name>
</gene>
<proteinExistence type="predicted"/>
<evidence type="ECO:0000313" key="6">
    <source>
        <dbReference type="EMBL" id="CAF4749674.1"/>
    </source>
</evidence>